<dbReference type="Gene3D" id="3.90.550.10">
    <property type="entry name" value="Spore Coat Polysaccharide Biosynthesis Protein SpsA, Chain A"/>
    <property type="match status" value="1"/>
</dbReference>
<gene>
    <name evidence="4" type="ORF">METZ01_LOCUS197490</name>
</gene>
<evidence type="ECO:0000313" key="4">
    <source>
        <dbReference type="EMBL" id="SVB44636.1"/>
    </source>
</evidence>
<dbReference type="SUPFAM" id="SSF53448">
    <property type="entry name" value="Nucleotide-diphospho-sugar transferases"/>
    <property type="match status" value="1"/>
</dbReference>
<evidence type="ECO:0000256" key="2">
    <source>
        <dbReference type="ARBA" id="ARBA00022695"/>
    </source>
</evidence>
<dbReference type="InterPro" id="IPR025877">
    <property type="entry name" value="MobA-like_NTP_Trfase"/>
</dbReference>
<dbReference type="InterPro" id="IPR029044">
    <property type="entry name" value="Nucleotide-diphossugar_trans"/>
</dbReference>
<dbReference type="GO" id="GO:0016779">
    <property type="term" value="F:nucleotidyltransferase activity"/>
    <property type="evidence" value="ECO:0007669"/>
    <property type="project" value="UniProtKB-KW"/>
</dbReference>
<name>A0A382E1K1_9ZZZZ</name>
<organism evidence="4">
    <name type="scientific">marine metagenome</name>
    <dbReference type="NCBI Taxonomy" id="408172"/>
    <lineage>
        <taxon>unclassified sequences</taxon>
        <taxon>metagenomes</taxon>
        <taxon>ecological metagenomes</taxon>
    </lineage>
</organism>
<dbReference type="AlphaFoldDB" id="A0A382E1K1"/>
<evidence type="ECO:0000256" key="1">
    <source>
        <dbReference type="ARBA" id="ARBA00022679"/>
    </source>
</evidence>
<keyword evidence="2" id="KW-0548">Nucleotidyltransferase</keyword>
<accession>A0A382E1K1</accession>
<dbReference type="CDD" id="cd02523">
    <property type="entry name" value="PC_cytidylyltransferase"/>
    <property type="match status" value="1"/>
</dbReference>
<sequence length="264" mass="30427">MNAIILAAGEGKRLRPLTNDKPKSLVKLFGKTLLEWQVSLFQKCGIDDICVVTGYNSQLINYPGLDYIKNNNFMNTNMMESLFCASKKFKESTIVSYADIIFEEKILRALIGSDEDFSIIIDKNWKEYWELRFENPIKDAESLKIDNDGFITNIGKKVNAVDEIEGQYIGLMKFQNNAIDKIKSFYDRCKLTYERNNTNPLNPNLAFKNSYMTDFLQGLIDDNSKLKAVIIEGGWLELDSMDDYNLYTKPNSEKLISKFFDKND</sequence>
<keyword evidence="1" id="KW-0808">Transferase</keyword>
<dbReference type="PANTHER" id="PTHR43584">
    <property type="entry name" value="NUCLEOTIDYL TRANSFERASE"/>
    <property type="match status" value="1"/>
</dbReference>
<protein>
    <recommendedName>
        <fullName evidence="3">MobA-like NTP transferase domain-containing protein</fullName>
    </recommendedName>
</protein>
<dbReference type="InterPro" id="IPR050065">
    <property type="entry name" value="GlmU-like"/>
</dbReference>
<dbReference type="Pfam" id="PF12804">
    <property type="entry name" value="NTP_transf_3"/>
    <property type="match status" value="1"/>
</dbReference>
<proteinExistence type="predicted"/>
<dbReference type="EMBL" id="UINC01042257">
    <property type="protein sequence ID" value="SVB44636.1"/>
    <property type="molecule type" value="Genomic_DNA"/>
</dbReference>
<dbReference type="PANTHER" id="PTHR43584:SF8">
    <property type="entry name" value="N-ACETYLMURAMATE ALPHA-1-PHOSPHATE URIDYLYLTRANSFERASE"/>
    <property type="match status" value="1"/>
</dbReference>
<reference evidence="4" key="1">
    <citation type="submission" date="2018-05" db="EMBL/GenBank/DDBJ databases">
        <authorList>
            <person name="Lanie J.A."/>
            <person name="Ng W.-L."/>
            <person name="Kazmierczak K.M."/>
            <person name="Andrzejewski T.M."/>
            <person name="Davidsen T.M."/>
            <person name="Wayne K.J."/>
            <person name="Tettelin H."/>
            <person name="Glass J.I."/>
            <person name="Rusch D."/>
            <person name="Podicherti R."/>
            <person name="Tsui H.-C.T."/>
            <person name="Winkler M.E."/>
        </authorList>
    </citation>
    <scope>NUCLEOTIDE SEQUENCE</scope>
</reference>
<feature type="domain" description="MobA-like NTP transferase" evidence="3">
    <location>
        <begin position="3"/>
        <end position="113"/>
    </location>
</feature>
<evidence type="ECO:0000259" key="3">
    <source>
        <dbReference type="Pfam" id="PF12804"/>
    </source>
</evidence>